<evidence type="ECO:0000313" key="6">
    <source>
        <dbReference type="EMBL" id="CAB4889577.1"/>
    </source>
</evidence>
<evidence type="ECO:0000313" key="5">
    <source>
        <dbReference type="EMBL" id="CAB4837510.1"/>
    </source>
</evidence>
<dbReference type="EMBL" id="CAFBMA010000001">
    <property type="protein sequence ID" value="CAB4889577.1"/>
    <property type="molecule type" value="Genomic_DNA"/>
</dbReference>
<organism evidence="6">
    <name type="scientific">freshwater metagenome</name>
    <dbReference type="NCBI Taxonomy" id="449393"/>
    <lineage>
        <taxon>unclassified sequences</taxon>
        <taxon>metagenomes</taxon>
        <taxon>ecological metagenomes</taxon>
    </lineage>
</organism>
<dbReference type="EMBL" id="CAFAHD010000045">
    <property type="protein sequence ID" value="CAB4837510.1"/>
    <property type="molecule type" value="Genomic_DNA"/>
</dbReference>
<dbReference type="AlphaFoldDB" id="A0A6J7F1U2"/>
<evidence type="ECO:0000313" key="8">
    <source>
        <dbReference type="EMBL" id="CAB5021003.1"/>
    </source>
</evidence>
<feature type="compositionally biased region" description="Basic and acidic residues" evidence="1">
    <location>
        <begin position="85"/>
        <end position="120"/>
    </location>
</feature>
<reference evidence="6" key="1">
    <citation type="submission" date="2020-05" db="EMBL/GenBank/DDBJ databases">
        <authorList>
            <person name="Chiriac C."/>
            <person name="Salcher M."/>
            <person name="Ghai R."/>
            <person name="Kavagutti S V."/>
        </authorList>
    </citation>
    <scope>NUCLEOTIDE SEQUENCE</scope>
</reference>
<sequence length="120" mass="13292">MASDINAILKKYLAAMGKNEAGIAELTSNLRGWAVENGEIVKEKIEKQIDEAVIRMGFMKASDLDSLLARISDLEERIPASQDVDVEKSKTKSKPKASEEKKDKKISEKKKSPTTKKGDK</sequence>
<dbReference type="EMBL" id="CAEZYD010000002">
    <property type="protein sequence ID" value="CAB4701242.1"/>
    <property type="molecule type" value="Genomic_DNA"/>
</dbReference>
<dbReference type="EMBL" id="CAFBPT010000002">
    <property type="protein sequence ID" value="CAB5021003.1"/>
    <property type="molecule type" value="Genomic_DNA"/>
</dbReference>
<proteinExistence type="predicted"/>
<name>A0A6J7F1U2_9ZZZZ</name>
<evidence type="ECO:0000313" key="4">
    <source>
        <dbReference type="EMBL" id="CAB4810960.1"/>
    </source>
</evidence>
<evidence type="ECO:0000313" key="7">
    <source>
        <dbReference type="EMBL" id="CAB4956943.1"/>
    </source>
</evidence>
<dbReference type="EMBL" id="CAFAAZ010000001">
    <property type="protein sequence ID" value="CAB4810960.1"/>
    <property type="molecule type" value="Genomic_DNA"/>
</dbReference>
<accession>A0A6J7F1U2</accession>
<dbReference type="EMBL" id="CAEZXD010000035">
    <property type="protein sequence ID" value="CAB4680935.1"/>
    <property type="molecule type" value="Genomic_DNA"/>
</dbReference>
<evidence type="ECO:0000313" key="2">
    <source>
        <dbReference type="EMBL" id="CAB4680935.1"/>
    </source>
</evidence>
<feature type="region of interest" description="Disordered" evidence="1">
    <location>
        <begin position="79"/>
        <end position="120"/>
    </location>
</feature>
<protein>
    <submittedName>
        <fullName evidence="6">Unannotated protein</fullName>
    </submittedName>
</protein>
<gene>
    <name evidence="2" type="ORF">UFOPK2343_01098</name>
    <name evidence="3" type="ORF">UFOPK2652_00200</name>
    <name evidence="4" type="ORF">UFOPK3128_00003</name>
    <name evidence="5" type="ORF">UFOPK3227_00528</name>
    <name evidence="6" type="ORF">UFOPK3511_00269</name>
    <name evidence="7" type="ORF">UFOPK3880_00003</name>
    <name evidence="8" type="ORF">UFOPK4146_00256</name>
</gene>
<dbReference type="EMBL" id="CAFBNU010000001">
    <property type="protein sequence ID" value="CAB4956943.1"/>
    <property type="molecule type" value="Genomic_DNA"/>
</dbReference>
<evidence type="ECO:0000256" key="1">
    <source>
        <dbReference type="SAM" id="MobiDB-lite"/>
    </source>
</evidence>
<evidence type="ECO:0000313" key="3">
    <source>
        <dbReference type="EMBL" id="CAB4701242.1"/>
    </source>
</evidence>